<dbReference type="GO" id="GO:0042597">
    <property type="term" value="C:periplasmic space"/>
    <property type="evidence" value="ECO:0007669"/>
    <property type="project" value="UniProtKB-SubCell"/>
</dbReference>
<reference evidence="8 9" key="1">
    <citation type="submission" date="2019-02" db="EMBL/GenBank/DDBJ databases">
        <title>Deep-cultivation of Planctomycetes and their phenomic and genomic characterization uncovers novel biology.</title>
        <authorList>
            <person name="Wiegand S."/>
            <person name="Jogler M."/>
            <person name="Boedeker C."/>
            <person name="Pinto D."/>
            <person name="Vollmers J."/>
            <person name="Rivas-Marin E."/>
            <person name="Kohn T."/>
            <person name="Peeters S.H."/>
            <person name="Heuer A."/>
            <person name="Rast P."/>
            <person name="Oberbeckmann S."/>
            <person name="Bunk B."/>
            <person name="Jeske O."/>
            <person name="Meyerdierks A."/>
            <person name="Storesund J.E."/>
            <person name="Kallscheuer N."/>
            <person name="Luecker S."/>
            <person name="Lage O.M."/>
            <person name="Pohl T."/>
            <person name="Merkel B.J."/>
            <person name="Hornburger P."/>
            <person name="Mueller R.-W."/>
            <person name="Bruemmer F."/>
            <person name="Labrenz M."/>
            <person name="Spormann A.M."/>
            <person name="Op den Camp H."/>
            <person name="Overmann J."/>
            <person name="Amann R."/>
            <person name="Jetten M.S.M."/>
            <person name="Mascher T."/>
            <person name="Medema M.H."/>
            <person name="Devos D.P."/>
            <person name="Kaster A.-K."/>
            <person name="Ovreas L."/>
            <person name="Rohde M."/>
            <person name="Galperin M.Y."/>
            <person name="Jogler C."/>
        </authorList>
    </citation>
    <scope>NUCLEOTIDE SEQUENCE [LARGE SCALE GENOMIC DNA]</scope>
    <source>
        <strain evidence="8 9">KS4</strain>
    </source>
</reference>
<dbReference type="RefSeq" id="WP_200761223.1">
    <property type="nucleotide sequence ID" value="NZ_CP036425.1"/>
</dbReference>
<dbReference type="InterPro" id="IPR012480">
    <property type="entry name" value="Hepar_II_III_C"/>
</dbReference>
<name>A0A517YWF4_9BACT</name>
<proteinExistence type="predicted"/>
<accession>A0A517YWF4</accession>
<dbReference type="PANTHER" id="PTHR39210">
    <property type="entry name" value="HEPARIN-SULFATE LYASE"/>
    <property type="match status" value="1"/>
</dbReference>
<evidence type="ECO:0000256" key="3">
    <source>
        <dbReference type="ARBA" id="ARBA00022764"/>
    </source>
</evidence>
<sequence length="792" mass="91284" precursor="true">MFYRLSLIILMLFITFAACTSPTQAQLKLDDREGAVGEWGFKPDDNSTVAQDAPFFSWRPQANATGYVLQIARDSRFRDIVYQVKVPRYSGHVPSQQIGTGQFFWRFRFYNDQNNASGWSRTRSFKVTGNARPFTMPTREELFKRLPQAHPRLFIRPEDLPDLRKQMLAGHLRSQYKNLITICEKRLKEGFDTTDPPTYPEGVTQQKNAEQWRKIWWGNRTRVNDMLVASLNLALAHTIKPNPKYRDEVIRVLMDITEWDTKGSTGWVYNDEAAMPILYLYSRIYSLVRHELTDEQRQKAITMMTARGNDAYQWLYKKHQHMWKPYNSHNNRGWHMLGEAGVAFYGDIPEAEEWAYYAMQIFGSSYPVWSDEDGGWHEGTAYYRSYLSMFMWWADVMRTAFDVNAFDKSTLTNLGWYPIYILPPGDHSAGFGDLTRHINSARISPLIDTMAKNSGNPYWADYVRRVDNLKIDDPYAKGYDFNFYVDIMRRYYAGAKTNTKSLAEMPNDKLFKGIGLSVMNTNLLLAKDNMQVLFKSSPFGMQSHGYESNNSFNLSLGGEDLLVKTGRRDGYGSPHHRDWMWHTRSTNNIMVDGKSQMRHHRDSVGDIVEWWSKNGVAYAVGRVENNYEGLVKRFDRKVLRLGKQGVVIVDVLDATKPVTYQYLLHAINPFEVMDDGSELKKVKVVKGDMSCEVQYLWPQGVAMSQTDKFSPAPSGMDGFKQSHLTIKIDKKAEKMVMLSVVDGFVNGKRWKTRPLSINKIGEIFVIKARVDGREVTARIDVNDGDIQIEGLD</sequence>
<evidence type="ECO:0000256" key="1">
    <source>
        <dbReference type="ARBA" id="ARBA00004418"/>
    </source>
</evidence>
<feature type="domain" description="Heparinase II N-terminal" evidence="7">
    <location>
        <begin position="61"/>
        <end position="484"/>
    </location>
</feature>
<dbReference type="SUPFAM" id="SSF48230">
    <property type="entry name" value="Chondroitin AC/alginate lyase"/>
    <property type="match status" value="1"/>
</dbReference>
<dbReference type="Proteomes" id="UP000317369">
    <property type="component" value="Chromosome"/>
</dbReference>
<evidence type="ECO:0000313" key="8">
    <source>
        <dbReference type="EMBL" id="QDU34563.1"/>
    </source>
</evidence>
<comment type="subcellular location">
    <subcellularLocation>
        <location evidence="1">Periplasm</location>
    </subcellularLocation>
</comment>
<dbReference type="GO" id="GO:0016829">
    <property type="term" value="F:lyase activity"/>
    <property type="evidence" value="ECO:0007669"/>
    <property type="project" value="UniProtKB-KW"/>
</dbReference>
<dbReference type="Pfam" id="PF16332">
    <property type="entry name" value="DUF4962"/>
    <property type="match status" value="1"/>
</dbReference>
<dbReference type="InterPro" id="IPR008929">
    <property type="entry name" value="Chondroitin_lyas"/>
</dbReference>
<dbReference type="InterPro" id="IPR013783">
    <property type="entry name" value="Ig-like_fold"/>
</dbReference>
<dbReference type="PANTHER" id="PTHR39210:SF1">
    <property type="entry name" value="HEPARIN-SULFATE LYASE"/>
    <property type="match status" value="1"/>
</dbReference>
<evidence type="ECO:0000259" key="6">
    <source>
        <dbReference type="Pfam" id="PF07940"/>
    </source>
</evidence>
<organism evidence="8 9">
    <name type="scientific">Poriferisphaera corsica</name>
    <dbReference type="NCBI Taxonomy" id="2528020"/>
    <lineage>
        <taxon>Bacteria</taxon>
        <taxon>Pseudomonadati</taxon>
        <taxon>Planctomycetota</taxon>
        <taxon>Phycisphaerae</taxon>
        <taxon>Phycisphaerales</taxon>
        <taxon>Phycisphaeraceae</taxon>
        <taxon>Poriferisphaera</taxon>
    </lineage>
</organism>
<keyword evidence="2 5" id="KW-0732">Signal</keyword>
<dbReference type="InterPro" id="IPR032518">
    <property type="entry name" value="HepII_N"/>
</dbReference>
<feature type="chain" id="PRO_5021773373" evidence="5">
    <location>
        <begin position="26"/>
        <end position="792"/>
    </location>
</feature>
<feature type="signal peptide" evidence="5">
    <location>
        <begin position="1"/>
        <end position="25"/>
    </location>
</feature>
<evidence type="ECO:0000256" key="4">
    <source>
        <dbReference type="ARBA" id="ARBA00023239"/>
    </source>
</evidence>
<keyword evidence="3" id="KW-0574">Periplasm</keyword>
<keyword evidence="9" id="KW-1185">Reference proteome</keyword>
<dbReference type="EMBL" id="CP036425">
    <property type="protein sequence ID" value="QDU34563.1"/>
    <property type="molecule type" value="Genomic_DNA"/>
</dbReference>
<evidence type="ECO:0000256" key="2">
    <source>
        <dbReference type="ARBA" id="ARBA00022729"/>
    </source>
</evidence>
<protein>
    <submittedName>
        <fullName evidence="8">Heparinase II/III-like protein</fullName>
    </submittedName>
</protein>
<feature type="domain" description="Heparinase II/III-like C-terminal" evidence="6">
    <location>
        <begin position="508"/>
        <end position="675"/>
    </location>
</feature>
<evidence type="ECO:0000313" key="9">
    <source>
        <dbReference type="Proteomes" id="UP000317369"/>
    </source>
</evidence>
<evidence type="ECO:0000256" key="5">
    <source>
        <dbReference type="SAM" id="SignalP"/>
    </source>
</evidence>
<dbReference type="AlphaFoldDB" id="A0A517YWF4"/>
<dbReference type="Gene3D" id="2.60.40.10">
    <property type="entry name" value="Immunoglobulins"/>
    <property type="match status" value="1"/>
</dbReference>
<dbReference type="PROSITE" id="PS51257">
    <property type="entry name" value="PROKAR_LIPOPROTEIN"/>
    <property type="match status" value="1"/>
</dbReference>
<dbReference type="Gene3D" id="2.70.98.70">
    <property type="match status" value="1"/>
</dbReference>
<evidence type="ECO:0000259" key="7">
    <source>
        <dbReference type="Pfam" id="PF16332"/>
    </source>
</evidence>
<keyword evidence="4" id="KW-0456">Lyase</keyword>
<gene>
    <name evidence="8" type="ORF">KS4_26330</name>
</gene>
<dbReference type="Pfam" id="PF07940">
    <property type="entry name" value="Hepar_II_III_C"/>
    <property type="match status" value="1"/>
</dbReference>
<dbReference type="Gene3D" id="1.50.10.100">
    <property type="entry name" value="Chondroitin AC/alginate lyase"/>
    <property type="match status" value="1"/>
</dbReference>
<dbReference type="KEGG" id="pcor:KS4_26330"/>